<keyword evidence="4" id="KW-1185">Reference proteome</keyword>
<dbReference type="Proteomes" id="UP000245711">
    <property type="component" value="Plasmid pRB98"/>
</dbReference>
<dbReference type="PANTHER" id="PTHR42831">
    <property type="entry name" value="FE-S PROTEIN MATURATION AUXILIARY FACTOR YITW"/>
    <property type="match status" value="1"/>
</dbReference>
<feature type="domain" description="MIP18 family-like" evidence="2">
    <location>
        <begin position="15"/>
        <end position="88"/>
    </location>
</feature>
<dbReference type="Gene3D" id="3.30.300.130">
    <property type="entry name" value="Fe-S cluster assembly (FSCA)"/>
    <property type="match status" value="1"/>
</dbReference>
<evidence type="ECO:0000259" key="2">
    <source>
        <dbReference type="Pfam" id="PF01883"/>
    </source>
</evidence>
<protein>
    <recommendedName>
        <fullName evidence="2">MIP18 family-like domain-containing protein</fullName>
    </recommendedName>
</protein>
<dbReference type="EMBL" id="CP021355">
    <property type="protein sequence ID" value="AWK76259.1"/>
    <property type="molecule type" value="Genomic_DNA"/>
</dbReference>
<keyword evidence="3" id="KW-0614">Plasmid</keyword>
<organism evidence="3 4">
    <name type="scientific">Rhodococcus oxybenzonivorans</name>
    <dbReference type="NCBI Taxonomy" id="1990687"/>
    <lineage>
        <taxon>Bacteria</taxon>
        <taxon>Bacillati</taxon>
        <taxon>Actinomycetota</taxon>
        <taxon>Actinomycetes</taxon>
        <taxon>Mycobacteriales</taxon>
        <taxon>Nocardiaceae</taxon>
        <taxon>Rhodococcus</taxon>
    </lineage>
</organism>
<name>A0A2S2C5Y6_9NOCA</name>
<evidence type="ECO:0000256" key="1">
    <source>
        <dbReference type="SAM" id="MobiDB-lite"/>
    </source>
</evidence>
<evidence type="ECO:0000313" key="3">
    <source>
        <dbReference type="EMBL" id="AWK76259.1"/>
    </source>
</evidence>
<feature type="compositionally biased region" description="Basic and acidic residues" evidence="1">
    <location>
        <begin position="113"/>
        <end position="126"/>
    </location>
</feature>
<proteinExistence type="predicted"/>
<feature type="region of interest" description="Disordered" evidence="1">
    <location>
        <begin position="107"/>
        <end position="140"/>
    </location>
</feature>
<reference evidence="3 4" key="1">
    <citation type="submission" date="2017-05" db="EMBL/GenBank/DDBJ databases">
        <title>Isolation of Rhodococcus sp. S2-17 biodegrading of BP-3.</title>
        <authorList>
            <person name="Lee Y."/>
            <person name="Kim K.H."/>
            <person name="Chun B.H."/>
            <person name="Jung H.S."/>
            <person name="Jeon C.O."/>
        </authorList>
    </citation>
    <scope>NUCLEOTIDE SEQUENCE [LARGE SCALE GENOMIC DNA]</scope>
    <source>
        <strain evidence="3 4">S2-17</strain>
        <plasmid evidence="4">prb98</plasmid>
    </source>
</reference>
<dbReference type="Pfam" id="PF01883">
    <property type="entry name" value="FeS_assembly_P"/>
    <property type="match status" value="1"/>
</dbReference>
<dbReference type="InterPro" id="IPR034904">
    <property type="entry name" value="FSCA_dom_sf"/>
</dbReference>
<dbReference type="KEGG" id="roz:CBI38_32845"/>
<accession>A0A2S2C5Y6</accession>
<dbReference type="AlphaFoldDB" id="A0A2S2C5Y6"/>
<sequence length="140" mass="15620">MNAPGLDRAALVHEIHRVLDEIQDPCSVSMSLSMGLGEMGLIEDVNVTSTGRVEIILRLTSPFCEFVPFMQGEALRKVRELEGVSEVVVTHDDGLNWDDDLMAPEAQKRRQRRLEAMHRLTEEHKAGSPSVSDPSRVRAT</sequence>
<dbReference type="SUPFAM" id="SSF117916">
    <property type="entry name" value="Fe-S cluster assembly (FSCA) domain-like"/>
    <property type="match status" value="1"/>
</dbReference>
<geneLocation type="plasmid" evidence="4">
    <name>prb98</name>
</geneLocation>
<dbReference type="InterPro" id="IPR002744">
    <property type="entry name" value="MIP18-like"/>
</dbReference>
<dbReference type="OrthoDB" id="8480513at2"/>
<gene>
    <name evidence="3" type="ORF">CBI38_32845</name>
</gene>
<dbReference type="PANTHER" id="PTHR42831:SF1">
    <property type="entry name" value="FE-S PROTEIN MATURATION AUXILIARY FACTOR YITW"/>
    <property type="match status" value="1"/>
</dbReference>
<evidence type="ECO:0000313" key="4">
    <source>
        <dbReference type="Proteomes" id="UP000245711"/>
    </source>
</evidence>
<dbReference type="RefSeq" id="WP_109335723.1">
    <property type="nucleotide sequence ID" value="NZ_CP021355.1"/>
</dbReference>
<dbReference type="InterPro" id="IPR052339">
    <property type="entry name" value="Fe-S_Maturation_MIP18"/>
</dbReference>